<name>A0A9N9A519_9GLOM</name>
<protein>
    <submittedName>
        <fullName evidence="2">4531_t:CDS:1</fullName>
    </submittedName>
</protein>
<comment type="caution">
    <text evidence="2">The sequence shown here is derived from an EMBL/GenBank/DDBJ whole genome shotgun (WGS) entry which is preliminary data.</text>
</comment>
<dbReference type="Proteomes" id="UP000789405">
    <property type="component" value="Unassembled WGS sequence"/>
</dbReference>
<organism evidence="2 3">
    <name type="scientific">Dentiscutata erythropus</name>
    <dbReference type="NCBI Taxonomy" id="1348616"/>
    <lineage>
        <taxon>Eukaryota</taxon>
        <taxon>Fungi</taxon>
        <taxon>Fungi incertae sedis</taxon>
        <taxon>Mucoromycota</taxon>
        <taxon>Glomeromycotina</taxon>
        <taxon>Glomeromycetes</taxon>
        <taxon>Diversisporales</taxon>
        <taxon>Gigasporaceae</taxon>
        <taxon>Dentiscutata</taxon>
    </lineage>
</organism>
<evidence type="ECO:0000256" key="1">
    <source>
        <dbReference type="SAM" id="MobiDB-lite"/>
    </source>
</evidence>
<dbReference type="AlphaFoldDB" id="A0A9N9A519"/>
<keyword evidence="3" id="KW-1185">Reference proteome</keyword>
<reference evidence="2" key="1">
    <citation type="submission" date="2021-06" db="EMBL/GenBank/DDBJ databases">
        <authorList>
            <person name="Kallberg Y."/>
            <person name="Tangrot J."/>
            <person name="Rosling A."/>
        </authorList>
    </citation>
    <scope>NUCLEOTIDE SEQUENCE</scope>
    <source>
        <strain evidence="2">MA453B</strain>
    </source>
</reference>
<accession>A0A9N9A519</accession>
<proteinExistence type="predicted"/>
<evidence type="ECO:0000313" key="3">
    <source>
        <dbReference type="Proteomes" id="UP000789405"/>
    </source>
</evidence>
<dbReference type="EMBL" id="CAJVPY010001354">
    <property type="protein sequence ID" value="CAG8518273.1"/>
    <property type="molecule type" value="Genomic_DNA"/>
</dbReference>
<evidence type="ECO:0000313" key="2">
    <source>
        <dbReference type="EMBL" id="CAG8518273.1"/>
    </source>
</evidence>
<gene>
    <name evidence="2" type="ORF">DERYTH_LOCUS3739</name>
</gene>
<sequence>MSNNSLEEFEGLQEMSNNSFEEEFGSMQKMTNNLLEEEEFGELNNIPNDYINY</sequence>
<feature type="region of interest" description="Disordered" evidence="1">
    <location>
        <begin position="1"/>
        <end position="21"/>
    </location>
</feature>